<dbReference type="RefSeq" id="WP_159762783.1">
    <property type="nucleotide sequence ID" value="NZ_WUUT01000001.1"/>
</dbReference>
<gene>
    <name evidence="2" type="ORF">GRX03_03520</name>
</gene>
<keyword evidence="1" id="KW-0676">Redox-active center</keyword>
<proteinExistence type="predicted"/>
<keyword evidence="3" id="KW-1185">Reference proteome</keyword>
<accession>A0A6B0SY50</accession>
<evidence type="ECO:0000313" key="3">
    <source>
        <dbReference type="Proteomes" id="UP000466535"/>
    </source>
</evidence>
<protein>
    <recommendedName>
        <fullName evidence="4">Selenoprotein</fullName>
    </recommendedName>
</protein>
<reference evidence="2 3" key="1">
    <citation type="submission" date="2019-12" db="EMBL/GenBank/DDBJ databases">
        <title>Isolation and characterization of three novel carbon monoxide-oxidizing members of Halobacteria from salione crusts and soils.</title>
        <authorList>
            <person name="Myers M.R."/>
            <person name="King G.M."/>
        </authorList>
    </citation>
    <scope>NUCLEOTIDE SEQUENCE [LARGE SCALE GENOMIC DNA]</scope>
    <source>
        <strain evidence="2 3">WSH3</strain>
    </source>
</reference>
<evidence type="ECO:0000313" key="2">
    <source>
        <dbReference type="EMBL" id="MXR50678.1"/>
    </source>
</evidence>
<dbReference type="Pfam" id="PF10262">
    <property type="entry name" value="Rdx"/>
    <property type="match status" value="1"/>
</dbReference>
<organism evidence="2 3">
    <name type="scientific">Halovenus carboxidivorans</name>
    <dbReference type="NCBI Taxonomy" id="2692199"/>
    <lineage>
        <taxon>Archaea</taxon>
        <taxon>Methanobacteriati</taxon>
        <taxon>Methanobacteriota</taxon>
        <taxon>Stenosarchaea group</taxon>
        <taxon>Halobacteria</taxon>
        <taxon>Halobacteriales</taxon>
        <taxon>Haloarculaceae</taxon>
        <taxon>Halovenus</taxon>
    </lineage>
</organism>
<dbReference type="Gene3D" id="3.40.30.10">
    <property type="entry name" value="Glutaredoxin"/>
    <property type="match status" value="1"/>
</dbReference>
<sequence length="76" mass="8182">MRVEIDYCEACGGLGMAIEVRDAVIQDCGEVVEDVDLTPVDDGSFRVFVDGAEVFTTDAEEYDLASVTQTVCQAAK</sequence>
<name>A0A6B0SY50_9EURY</name>
<dbReference type="EMBL" id="WUUT01000001">
    <property type="protein sequence ID" value="MXR50678.1"/>
    <property type="molecule type" value="Genomic_DNA"/>
</dbReference>
<dbReference type="SUPFAM" id="SSF52833">
    <property type="entry name" value="Thioredoxin-like"/>
    <property type="match status" value="1"/>
</dbReference>
<evidence type="ECO:0008006" key="4">
    <source>
        <dbReference type="Google" id="ProtNLM"/>
    </source>
</evidence>
<comment type="caution">
    <text evidence="2">The sequence shown here is derived from an EMBL/GenBank/DDBJ whole genome shotgun (WGS) entry which is preliminary data.</text>
</comment>
<dbReference type="InterPro" id="IPR011893">
    <property type="entry name" value="Selenoprotein_Rdx-typ"/>
</dbReference>
<dbReference type="AlphaFoldDB" id="A0A6B0SY50"/>
<dbReference type="InterPro" id="IPR036249">
    <property type="entry name" value="Thioredoxin-like_sf"/>
</dbReference>
<evidence type="ECO:0000256" key="1">
    <source>
        <dbReference type="ARBA" id="ARBA00023284"/>
    </source>
</evidence>
<dbReference type="Proteomes" id="UP000466535">
    <property type="component" value="Unassembled WGS sequence"/>
</dbReference>